<dbReference type="SUPFAM" id="SSF56601">
    <property type="entry name" value="beta-lactamase/transpeptidase-like"/>
    <property type="match status" value="1"/>
</dbReference>
<dbReference type="GO" id="GO:0016787">
    <property type="term" value="F:hydrolase activity"/>
    <property type="evidence" value="ECO:0007669"/>
    <property type="project" value="UniProtKB-KW"/>
</dbReference>
<evidence type="ECO:0000313" key="2">
    <source>
        <dbReference type="EMBL" id="XBG62587.1"/>
    </source>
</evidence>
<sequence>MTLKHILLIFCTLLIVTISHGQKKELPIFITDSLDNYIKRGLKAWNIPGLAIAIVQNDEVLFMKGYGISSISSSQKVNKNTLFQIGSITKSFTATTATILHTEKKLSLKDNIKKWLPYFKLKNPFISNEVNVLDFLSHRTGFESYKGDLITYFSDYNRKEVVESMALLDINKSFRDSYGYSNSAYTAIGEVIEAATNSSWENTVREKILAPLEMNRTKMVYDYEEDYTNIAFPHTVINNEVKELNYTTTKNISPAGSMLSSVEDLSHWLIAQINEGKYNSKQAIARQAIRITRRPFSIQGFNQSNHARTHFYQYGLGFFVRDINGILTYQHSGGLTGFSANHIIIPEEELGIVILTNNDTNNFFIDLTNVVVDSFLGLPFEDYSSNSLKLYHEELARKSAEIDSLNTLVRKNRNRYNAKQFLGTYNNDAYGNVMIFQKSDELHIRLENQKNITGILEYIGEDKFLCKFSHYEFGEVIIPFTIENESVIRFELLIESIEGNEYTFTKLKN</sequence>
<dbReference type="PANTHER" id="PTHR46825:SF15">
    <property type="entry name" value="BETA-LACTAMASE-RELATED DOMAIN-CONTAINING PROTEIN"/>
    <property type="match status" value="1"/>
</dbReference>
<dbReference type="PANTHER" id="PTHR46825">
    <property type="entry name" value="D-ALANYL-D-ALANINE-CARBOXYPEPTIDASE/ENDOPEPTIDASE AMPH"/>
    <property type="match status" value="1"/>
</dbReference>
<dbReference type="Gene3D" id="2.40.128.600">
    <property type="match status" value="1"/>
</dbReference>
<gene>
    <name evidence="2" type="ORF">ABGB03_06675</name>
</gene>
<dbReference type="InterPro" id="IPR001466">
    <property type="entry name" value="Beta-lactam-related"/>
</dbReference>
<evidence type="ECO:0000259" key="1">
    <source>
        <dbReference type="Pfam" id="PF00144"/>
    </source>
</evidence>
<dbReference type="Pfam" id="PF00144">
    <property type="entry name" value="Beta-lactamase"/>
    <property type="match status" value="1"/>
</dbReference>
<dbReference type="RefSeq" id="WP_347925914.1">
    <property type="nucleotide sequence ID" value="NZ_CP157199.1"/>
</dbReference>
<accession>A0AAU7BXA4</accession>
<feature type="domain" description="Beta-lactamase-related" evidence="1">
    <location>
        <begin position="34"/>
        <end position="363"/>
    </location>
</feature>
<dbReference type="InterPro" id="IPR050491">
    <property type="entry name" value="AmpC-like"/>
</dbReference>
<dbReference type="AlphaFoldDB" id="A0AAU7BXA4"/>
<name>A0AAU7BXA4_9FLAO</name>
<reference evidence="2" key="1">
    <citation type="submission" date="2024-05" db="EMBL/GenBank/DDBJ databases">
        <title>Pontimicrobium maritimus sp. nov., isolated form sea water.</title>
        <authorList>
            <person name="Muhammad N."/>
            <person name="Vuong T.Q."/>
            <person name="Han H.L."/>
            <person name="Kim S.-G."/>
        </authorList>
    </citation>
    <scope>NUCLEOTIDE SEQUENCE</scope>
    <source>
        <strain evidence="2">SW4</strain>
    </source>
</reference>
<dbReference type="EC" id="3.1.1.103" evidence="2"/>
<organism evidence="2">
    <name type="scientific">Pontimicrobium sp. SW4</name>
    <dbReference type="NCBI Taxonomy" id="3153519"/>
    <lineage>
        <taxon>Bacteria</taxon>
        <taxon>Pseudomonadati</taxon>
        <taxon>Bacteroidota</taxon>
        <taxon>Flavobacteriia</taxon>
        <taxon>Flavobacteriales</taxon>
        <taxon>Flavobacteriaceae</taxon>
        <taxon>Pontimicrobium</taxon>
    </lineage>
</organism>
<dbReference type="Gene3D" id="3.40.710.10">
    <property type="entry name" value="DD-peptidase/beta-lactamase superfamily"/>
    <property type="match status" value="1"/>
</dbReference>
<keyword evidence="2" id="KW-0378">Hydrolase</keyword>
<dbReference type="EMBL" id="CP157199">
    <property type="protein sequence ID" value="XBG62587.1"/>
    <property type="molecule type" value="Genomic_DNA"/>
</dbReference>
<protein>
    <submittedName>
        <fullName evidence="2">Serine hydrolase domain-containing protein</fullName>
        <ecNumber evidence="2">3.1.1.103</ecNumber>
    </submittedName>
</protein>
<dbReference type="InterPro" id="IPR012338">
    <property type="entry name" value="Beta-lactam/transpept-like"/>
</dbReference>
<proteinExistence type="predicted"/>